<protein>
    <submittedName>
        <fullName evidence="2">Rieske ferredoxin</fullName>
    </submittedName>
</protein>
<dbReference type="EMBL" id="KV028684">
    <property type="protein sequence ID" value="KZV13697.1"/>
    <property type="molecule type" value="Genomic_DNA"/>
</dbReference>
<evidence type="ECO:0000313" key="2">
    <source>
        <dbReference type="EMBL" id="KZV13697.1"/>
    </source>
</evidence>
<evidence type="ECO:0000256" key="1">
    <source>
        <dbReference type="SAM" id="MobiDB-lite"/>
    </source>
</evidence>
<accession>A0A2Z6ZWT4</accession>
<sequence length="128" mass="14230">MCKLNQQLRISAPAYNSLQKGYRMEELLESSPTLPQTPKIMVGNDGNSPEKLTVNSTRVRETEVDNYENFTKYGICRDIQNGVAATNPNGSVSNLSKCYRFALNNQNKAAVGYKHAKIGSHQIDHLSP</sequence>
<proteinExistence type="predicted"/>
<organism evidence="2 3">
    <name type="scientific">Dorcoceras hygrometricum</name>
    <dbReference type="NCBI Taxonomy" id="472368"/>
    <lineage>
        <taxon>Eukaryota</taxon>
        <taxon>Viridiplantae</taxon>
        <taxon>Streptophyta</taxon>
        <taxon>Embryophyta</taxon>
        <taxon>Tracheophyta</taxon>
        <taxon>Spermatophyta</taxon>
        <taxon>Magnoliopsida</taxon>
        <taxon>eudicotyledons</taxon>
        <taxon>Gunneridae</taxon>
        <taxon>Pentapetalae</taxon>
        <taxon>asterids</taxon>
        <taxon>lamiids</taxon>
        <taxon>Lamiales</taxon>
        <taxon>Gesneriaceae</taxon>
        <taxon>Didymocarpoideae</taxon>
        <taxon>Trichosporeae</taxon>
        <taxon>Loxocarpinae</taxon>
        <taxon>Dorcoceras</taxon>
    </lineage>
</organism>
<evidence type="ECO:0000313" key="3">
    <source>
        <dbReference type="Proteomes" id="UP000250235"/>
    </source>
</evidence>
<feature type="region of interest" description="Disordered" evidence="1">
    <location>
        <begin position="31"/>
        <end position="52"/>
    </location>
</feature>
<gene>
    <name evidence="2" type="ORF">F511_45142</name>
</gene>
<name>A0A2Z6ZWT4_9LAMI</name>
<keyword evidence="3" id="KW-1185">Reference proteome</keyword>
<dbReference type="Proteomes" id="UP000250235">
    <property type="component" value="Unassembled WGS sequence"/>
</dbReference>
<dbReference type="AlphaFoldDB" id="A0A2Z6ZWT4"/>
<reference evidence="2 3" key="1">
    <citation type="journal article" date="2015" name="Proc. Natl. Acad. Sci. U.S.A.">
        <title>The resurrection genome of Boea hygrometrica: A blueprint for survival of dehydration.</title>
        <authorList>
            <person name="Xiao L."/>
            <person name="Yang G."/>
            <person name="Zhang L."/>
            <person name="Yang X."/>
            <person name="Zhao S."/>
            <person name="Ji Z."/>
            <person name="Zhou Q."/>
            <person name="Hu M."/>
            <person name="Wang Y."/>
            <person name="Chen M."/>
            <person name="Xu Y."/>
            <person name="Jin H."/>
            <person name="Xiao X."/>
            <person name="Hu G."/>
            <person name="Bao F."/>
            <person name="Hu Y."/>
            <person name="Wan P."/>
            <person name="Li L."/>
            <person name="Deng X."/>
            <person name="Kuang T."/>
            <person name="Xiang C."/>
            <person name="Zhu J.K."/>
            <person name="Oliver M.J."/>
            <person name="He Y."/>
        </authorList>
    </citation>
    <scope>NUCLEOTIDE SEQUENCE [LARGE SCALE GENOMIC DNA]</scope>
    <source>
        <strain evidence="3">cv. XS01</strain>
    </source>
</reference>